<dbReference type="SUPFAM" id="SSF53474">
    <property type="entry name" value="alpha/beta-Hydrolases"/>
    <property type="match status" value="1"/>
</dbReference>
<comment type="similarity">
    <text evidence="1">Belongs to the thioesterase family.</text>
</comment>
<sequence length="254" mass="27871">MTETIPDGSRLWLRRQRPLPGPRLRLICMPHAGGTPAFYRGWQARLPADIEFATVCYPGRQDRIGEPPITRMDLLSDRICQALAPLADRPLALFGHSMGAVVAYEVAVRLATRQGVTPAALLVSAHIAPQVHGSGIGKIPLRDDELAAQARSADPLLRRFPELMSVVLPALRADHDLLYAYRPACTPRLPVPITAYRGADDERVSQEDMRAWSPVTDAGIEFRTFPGGHFYLLQAEADLVADIGDRLGSIPATR</sequence>
<gene>
    <name evidence="4" type="ORF">J2S55_006795</name>
</gene>
<dbReference type="InterPro" id="IPR020802">
    <property type="entry name" value="TesA-like"/>
</dbReference>
<dbReference type="EMBL" id="JAUSRB010000002">
    <property type="protein sequence ID" value="MDP9867529.1"/>
    <property type="molecule type" value="Genomic_DNA"/>
</dbReference>
<comment type="caution">
    <text evidence="4">The sequence shown here is derived from an EMBL/GenBank/DDBJ whole genome shotgun (WGS) entry which is preliminary data.</text>
</comment>
<feature type="domain" description="Thioesterase TesA-like" evidence="3">
    <location>
        <begin position="27"/>
        <end position="247"/>
    </location>
</feature>
<dbReference type="Gene3D" id="3.40.50.1820">
    <property type="entry name" value="alpha/beta hydrolase"/>
    <property type="match status" value="1"/>
</dbReference>
<accession>A0ABT9RFN5</accession>
<dbReference type="PANTHER" id="PTHR11487:SF0">
    <property type="entry name" value="S-ACYL FATTY ACID SYNTHASE THIOESTERASE, MEDIUM CHAIN"/>
    <property type="match status" value="1"/>
</dbReference>
<keyword evidence="5" id="KW-1185">Reference proteome</keyword>
<keyword evidence="2" id="KW-0378">Hydrolase</keyword>
<evidence type="ECO:0000256" key="1">
    <source>
        <dbReference type="ARBA" id="ARBA00007169"/>
    </source>
</evidence>
<dbReference type="InterPro" id="IPR001031">
    <property type="entry name" value="Thioesterase"/>
</dbReference>
<dbReference type="RefSeq" id="WP_306869220.1">
    <property type="nucleotide sequence ID" value="NZ_JAUSRB010000002.1"/>
</dbReference>
<name>A0ABT9RFN5_9ACTN</name>
<dbReference type="PANTHER" id="PTHR11487">
    <property type="entry name" value="THIOESTERASE"/>
    <property type="match status" value="1"/>
</dbReference>
<evidence type="ECO:0000313" key="5">
    <source>
        <dbReference type="Proteomes" id="UP001230426"/>
    </source>
</evidence>
<organism evidence="4 5">
    <name type="scientific">Streptosporangium brasiliense</name>
    <dbReference type="NCBI Taxonomy" id="47480"/>
    <lineage>
        <taxon>Bacteria</taxon>
        <taxon>Bacillati</taxon>
        <taxon>Actinomycetota</taxon>
        <taxon>Actinomycetes</taxon>
        <taxon>Streptosporangiales</taxon>
        <taxon>Streptosporangiaceae</taxon>
        <taxon>Streptosporangium</taxon>
    </lineage>
</organism>
<evidence type="ECO:0000256" key="2">
    <source>
        <dbReference type="ARBA" id="ARBA00022801"/>
    </source>
</evidence>
<dbReference type="InterPro" id="IPR029058">
    <property type="entry name" value="AB_hydrolase_fold"/>
</dbReference>
<evidence type="ECO:0000259" key="3">
    <source>
        <dbReference type="SMART" id="SM00824"/>
    </source>
</evidence>
<dbReference type="Proteomes" id="UP001230426">
    <property type="component" value="Unassembled WGS sequence"/>
</dbReference>
<dbReference type="Pfam" id="PF00975">
    <property type="entry name" value="Thioesterase"/>
    <property type="match status" value="1"/>
</dbReference>
<protein>
    <submittedName>
        <fullName evidence="4">Pyochelin biosynthetic protein PchC</fullName>
    </submittedName>
</protein>
<proteinExistence type="inferred from homology"/>
<reference evidence="4 5" key="1">
    <citation type="submission" date="2023-07" db="EMBL/GenBank/DDBJ databases">
        <title>Sequencing the genomes of 1000 actinobacteria strains.</title>
        <authorList>
            <person name="Klenk H.-P."/>
        </authorList>
    </citation>
    <scope>NUCLEOTIDE SEQUENCE [LARGE SCALE GENOMIC DNA]</scope>
    <source>
        <strain evidence="4 5">DSM 44109</strain>
    </source>
</reference>
<evidence type="ECO:0000313" key="4">
    <source>
        <dbReference type="EMBL" id="MDP9867529.1"/>
    </source>
</evidence>
<dbReference type="InterPro" id="IPR012223">
    <property type="entry name" value="TEII"/>
</dbReference>
<dbReference type="SMART" id="SM00824">
    <property type="entry name" value="PKS_TE"/>
    <property type="match status" value="1"/>
</dbReference>